<keyword evidence="8" id="KW-0560">Oxidoreductase</keyword>
<evidence type="ECO:0000259" key="7">
    <source>
        <dbReference type="Pfam" id="PF00361"/>
    </source>
</evidence>
<keyword evidence="2 5" id="KW-0812">Transmembrane</keyword>
<evidence type="ECO:0000256" key="1">
    <source>
        <dbReference type="ARBA" id="ARBA00004127"/>
    </source>
</evidence>
<feature type="transmembrane region" description="Helical" evidence="5">
    <location>
        <begin position="248"/>
        <end position="274"/>
    </location>
</feature>
<keyword evidence="5" id="KW-0830">Ubiquinone</keyword>
<dbReference type="AlphaFoldDB" id="A0A5C5X9E4"/>
<dbReference type="InterPro" id="IPR010096">
    <property type="entry name" value="NADH-Q_OxRdtase_suN/2"/>
</dbReference>
<keyword evidence="4 5" id="KW-0472">Membrane</keyword>
<dbReference type="GO" id="GO:0042773">
    <property type="term" value="P:ATP synthesis coupled electron transport"/>
    <property type="evidence" value="ECO:0007669"/>
    <property type="project" value="InterPro"/>
</dbReference>
<keyword evidence="5" id="KW-0813">Transport</keyword>
<evidence type="ECO:0000313" key="9">
    <source>
        <dbReference type="Proteomes" id="UP000317243"/>
    </source>
</evidence>
<protein>
    <recommendedName>
        <fullName evidence="5">NADH-quinone oxidoreductase subunit N</fullName>
        <ecNumber evidence="5">7.1.1.-</ecNumber>
    </recommendedName>
    <alternativeName>
        <fullName evidence="5">NADH dehydrogenase I subunit N</fullName>
    </alternativeName>
    <alternativeName>
        <fullName evidence="5">NDH-1 subunit N</fullName>
    </alternativeName>
</protein>
<accession>A0A5C5X9E4</accession>
<dbReference type="GO" id="GO:0048038">
    <property type="term" value="F:quinone binding"/>
    <property type="evidence" value="ECO:0007669"/>
    <property type="project" value="UniProtKB-KW"/>
</dbReference>
<feature type="transmembrane region" description="Helical" evidence="5">
    <location>
        <begin position="21"/>
        <end position="38"/>
    </location>
</feature>
<comment type="subcellular location">
    <subcellularLocation>
        <location evidence="5">Cell membrane</location>
        <topology evidence="5">Multi-pass membrane protein</topology>
    </subcellularLocation>
    <subcellularLocation>
        <location evidence="1">Endomembrane system</location>
        <topology evidence="1">Multi-pass membrane protein</topology>
    </subcellularLocation>
    <subcellularLocation>
        <location evidence="6">Membrane</location>
        <topology evidence="6">Multi-pass membrane protein</topology>
    </subcellularLocation>
</comment>
<proteinExistence type="inferred from homology"/>
<dbReference type="GO" id="GO:0050136">
    <property type="term" value="F:NADH dehydrogenase (quinone) (non-electrogenic) activity"/>
    <property type="evidence" value="ECO:0007669"/>
    <property type="project" value="UniProtKB-UniRule"/>
</dbReference>
<keyword evidence="9" id="KW-1185">Reference proteome</keyword>
<organism evidence="8 9">
    <name type="scientific">Thalassoglobus neptunius</name>
    <dbReference type="NCBI Taxonomy" id="1938619"/>
    <lineage>
        <taxon>Bacteria</taxon>
        <taxon>Pseudomonadati</taxon>
        <taxon>Planctomycetota</taxon>
        <taxon>Planctomycetia</taxon>
        <taxon>Planctomycetales</taxon>
        <taxon>Planctomycetaceae</taxon>
        <taxon>Thalassoglobus</taxon>
    </lineage>
</organism>
<evidence type="ECO:0000256" key="5">
    <source>
        <dbReference type="HAMAP-Rule" id="MF_00445"/>
    </source>
</evidence>
<feature type="transmembrane region" description="Helical" evidence="5">
    <location>
        <begin position="352"/>
        <end position="373"/>
    </location>
</feature>
<feature type="transmembrane region" description="Helical" evidence="5">
    <location>
        <begin position="196"/>
        <end position="220"/>
    </location>
</feature>
<dbReference type="GO" id="GO:0008137">
    <property type="term" value="F:NADH dehydrogenase (ubiquinone) activity"/>
    <property type="evidence" value="ECO:0007669"/>
    <property type="project" value="InterPro"/>
</dbReference>
<keyword evidence="5" id="KW-0874">Quinone</keyword>
<feature type="transmembrane region" description="Helical" evidence="5">
    <location>
        <begin position="477"/>
        <end position="498"/>
    </location>
</feature>
<dbReference type="OrthoDB" id="9807568at2"/>
<dbReference type="PANTHER" id="PTHR22773">
    <property type="entry name" value="NADH DEHYDROGENASE"/>
    <property type="match status" value="1"/>
</dbReference>
<keyword evidence="5" id="KW-1003">Cell membrane</keyword>
<comment type="similarity">
    <text evidence="5">Belongs to the complex I subunit 2 family.</text>
</comment>
<reference evidence="8 9" key="1">
    <citation type="submission" date="2019-02" db="EMBL/GenBank/DDBJ databases">
        <title>Deep-cultivation of Planctomycetes and their phenomic and genomic characterization uncovers novel biology.</title>
        <authorList>
            <person name="Wiegand S."/>
            <person name="Jogler M."/>
            <person name="Boedeker C."/>
            <person name="Pinto D."/>
            <person name="Vollmers J."/>
            <person name="Rivas-Marin E."/>
            <person name="Kohn T."/>
            <person name="Peeters S.H."/>
            <person name="Heuer A."/>
            <person name="Rast P."/>
            <person name="Oberbeckmann S."/>
            <person name="Bunk B."/>
            <person name="Jeske O."/>
            <person name="Meyerdierks A."/>
            <person name="Storesund J.E."/>
            <person name="Kallscheuer N."/>
            <person name="Luecker S."/>
            <person name="Lage O.M."/>
            <person name="Pohl T."/>
            <person name="Merkel B.J."/>
            <person name="Hornburger P."/>
            <person name="Mueller R.-W."/>
            <person name="Bruemmer F."/>
            <person name="Labrenz M."/>
            <person name="Spormann A.M."/>
            <person name="Op Den Camp H."/>
            <person name="Overmann J."/>
            <person name="Amann R."/>
            <person name="Jetten M.S.M."/>
            <person name="Mascher T."/>
            <person name="Medema M.H."/>
            <person name="Devos D.P."/>
            <person name="Kaster A.-K."/>
            <person name="Ovreas L."/>
            <person name="Rohde M."/>
            <person name="Galperin M.Y."/>
            <person name="Jogler C."/>
        </authorList>
    </citation>
    <scope>NUCLEOTIDE SEQUENCE [LARGE SCALE GENOMIC DNA]</scope>
    <source>
        <strain evidence="8 9">KOR42</strain>
    </source>
</reference>
<dbReference type="GO" id="GO:0012505">
    <property type="term" value="C:endomembrane system"/>
    <property type="evidence" value="ECO:0007669"/>
    <property type="project" value="UniProtKB-SubCell"/>
</dbReference>
<sequence length="558" mass="59930">MSVHSILNHVLGEDLPRSLEVFAPELVLCATVVLLLLWRMLDLHQRIPTCWVALFGSLVAFFGVFAQFMYLKTGGAGVGGLEFLFDQWRLTPSGVGEIGPYFTGLLVHDQFAVFFRLVLTLFLVLVTALTILTGIPDAEDGQDFYTLLIGSTVGMLMAVGANHLLMLFLSIEMMSVPSYVMVAFQKGRKQAGEASLKYVVYGAGIAGVMLYGISLIAGLLGTANMPELGERFAILMQGEFFSMSNTTALTLVLGMMMVLVGLAFKLSLVPFHFWCPDAFEGASAEVCGFLSVASKAAALALLVRFVLAFQGTHESLAQLGILFGIALGTISIITMTFGNLAAYSQTNLKRLLAYSTIAHAGYMVMAVSAMLVILNSPSSSVGVGQAATCIEGLMYYVAVYLFMNLSAFAIVALLRNETFREDISSYRGIISGSAATKVLCVCLAISFFSLVGMPPFGGFFAKMMIFYSALQAGHAHWFLWIVLGFGALNTVFSLFYYLNVLKAAFISEPEADAAPVEVPGMAGAYVLLVTIPILALGMSSLQGDLTATAKYVAASLFQ</sequence>
<keyword evidence="3 5" id="KW-1133">Transmembrane helix</keyword>
<dbReference type="GO" id="GO:0005886">
    <property type="term" value="C:plasma membrane"/>
    <property type="evidence" value="ECO:0007669"/>
    <property type="project" value="UniProtKB-SubCell"/>
</dbReference>
<feature type="domain" description="NADH:quinone oxidoreductase/Mrp antiporter transmembrane" evidence="7">
    <location>
        <begin position="161"/>
        <end position="482"/>
    </location>
</feature>
<feature type="transmembrane region" description="Helical" evidence="5">
    <location>
        <begin position="144"/>
        <end position="161"/>
    </location>
</feature>
<evidence type="ECO:0000256" key="4">
    <source>
        <dbReference type="ARBA" id="ARBA00023136"/>
    </source>
</evidence>
<feature type="transmembrane region" description="Helical" evidence="5">
    <location>
        <begin position="111"/>
        <end position="132"/>
    </location>
</feature>
<keyword evidence="5" id="KW-1278">Translocase</keyword>
<gene>
    <name evidence="5 8" type="primary">nuoN</name>
    <name evidence="8" type="ORF">KOR42_21610</name>
</gene>
<comment type="function">
    <text evidence="5">NDH-1 shuttles electrons from NADH, via FMN and iron-sulfur (Fe-S) centers, to quinones in the respiratory chain. The immediate electron acceptor for the enzyme in this species is believed to be ubiquinone. Couples the redox reaction to proton translocation (for every two electrons transferred, four hydrogen ions are translocated across the cytoplasmic membrane), and thus conserves the redox energy in a proton gradient.</text>
</comment>
<evidence type="ECO:0000256" key="3">
    <source>
        <dbReference type="ARBA" id="ARBA00022989"/>
    </source>
</evidence>
<comment type="subunit">
    <text evidence="5">NDH-1 is composed of 14 different subunits. Subunits NuoA, H, J, K, L, M, N constitute the membrane sector of the complex.</text>
</comment>
<dbReference type="RefSeq" id="WP_146509405.1">
    <property type="nucleotide sequence ID" value="NZ_SIHI01000001.1"/>
</dbReference>
<dbReference type="HAMAP" id="MF_00445">
    <property type="entry name" value="NDH1_NuoN_1"/>
    <property type="match status" value="1"/>
</dbReference>
<dbReference type="InterPro" id="IPR001750">
    <property type="entry name" value="ND/Mrp_TM"/>
</dbReference>
<comment type="catalytic activity">
    <reaction evidence="5">
        <text>a quinone + NADH + 5 H(+)(in) = a quinol + NAD(+) + 4 H(+)(out)</text>
        <dbReference type="Rhea" id="RHEA:57888"/>
        <dbReference type="ChEBI" id="CHEBI:15378"/>
        <dbReference type="ChEBI" id="CHEBI:24646"/>
        <dbReference type="ChEBI" id="CHEBI:57540"/>
        <dbReference type="ChEBI" id="CHEBI:57945"/>
        <dbReference type="ChEBI" id="CHEBI:132124"/>
    </reaction>
</comment>
<keyword evidence="5" id="KW-0520">NAD</keyword>
<feature type="transmembrane region" description="Helical" evidence="5">
    <location>
        <begin position="518"/>
        <end position="536"/>
    </location>
</feature>
<feature type="transmembrane region" description="Helical" evidence="5">
    <location>
        <begin position="319"/>
        <end position="340"/>
    </location>
</feature>
<dbReference type="Pfam" id="PF00361">
    <property type="entry name" value="Proton_antipo_M"/>
    <property type="match status" value="1"/>
</dbReference>
<dbReference type="EMBL" id="SIHI01000001">
    <property type="protein sequence ID" value="TWT58775.1"/>
    <property type="molecule type" value="Genomic_DNA"/>
</dbReference>
<evidence type="ECO:0000313" key="8">
    <source>
        <dbReference type="EMBL" id="TWT58775.1"/>
    </source>
</evidence>
<name>A0A5C5X9E4_9PLAN</name>
<comment type="caution">
    <text evidence="8">The sequence shown here is derived from an EMBL/GenBank/DDBJ whole genome shotgun (WGS) entry which is preliminary data.</text>
</comment>
<evidence type="ECO:0000256" key="2">
    <source>
        <dbReference type="ARBA" id="ARBA00022692"/>
    </source>
</evidence>
<evidence type="ECO:0000256" key="6">
    <source>
        <dbReference type="RuleBase" id="RU000320"/>
    </source>
</evidence>
<feature type="transmembrane region" description="Helical" evidence="5">
    <location>
        <begin position="50"/>
        <end position="71"/>
    </location>
</feature>
<dbReference type="Proteomes" id="UP000317243">
    <property type="component" value="Unassembled WGS sequence"/>
</dbReference>
<dbReference type="EC" id="7.1.1.-" evidence="5"/>
<feature type="transmembrane region" description="Helical" evidence="5">
    <location>
        <begin position="393"/>
        <end position="414"/>
    </location>
</feature>